<evidence type="ECO:0000259" key="9">
    <source>
        <dbReference type="Pfam" id="PF13231"/>
    </source>
</evidence>
<evidence type="ECO:0000256" key="8">
    <source>
        <dbReference type="SAM" id="Phobius"/>
    </source>
</evidence>
<organism evidence="10 11">
    <name type="scientific">Candidatus Harrisonbacteria bacterium RIFCSPLOWO2_01_FULL_44_18</name>
    <dbReference type="NCBI Taxonomy" id="1798407"/>
    <lineage>
        <taxon>Bacteria</taxon>
        <taxon>Candidatus Harrisoniibacteriota</taxon>
    </lineage>
</organism>
<evidence type="ECO:0000256" key="3">
    <source>
        <dbReference type="ARBA" id="ARBA00022676"/>
    </source>
</evidence>
<evidence type="ECO:0000256" key="7">
    <source>
        <dbReference type="ARBA" id="ARBA00023136"/>
    </source>
</evidence>
<keyword evidence="2" id="KW-1003">Cell membrane</keyword>
<evidence type="ECO:0000256" key="6">
    <source>
        <dbReference type="ARBA" id="ARBA00022989"/>
    </source>
</evidence>
<dbReference type="GO" id="GO:0016763">
    <property type="term" value="F:pentosyltransferase activity"/>
    <property type="evidence" value="ECO:0007669"/>
    <property type="project" value="TreeGrafter"/>
</dbReference>
<name>A0A1G1ZLN0_9BACT</name>
<evidence type="ECO:0000256" key="2">
    <source>
        <dbReference type="ARBA" id="ARBA00022475"/>
    </source>
</evidence>
<evidence type="ECO:0000256" key="1">
    <source>
        <dbReference type="ARBA" id="ARBA00004651"/>
    </source>
</evidence>
<dbReference type="PANTHER" id="PTHR33908:SF11">
    <property type="entry name" value="MEMBRANE PROTEIN"/>
    <property type="match status" value="1"/>
</dbReference>
<feature type="transmembrane region" description="Helical" evidence="8">
    <location>
        <begin position="344"/>
        <end position="364"/>
    </location>
</feature>
<reference evidence="10 11" key="1">
    <citation type="journal article" date="2016" name="Nat. Commun.">
        <title>Thousands of microbial genomes shed light on interconnected biogeochemical processes in an aquifer system.</title>
        <authorList>
            <person name="Anantharaman K."/>
            <person name="Brown C.T."/>
            <person name="Hug L.A."/>
            <person name="Sharon I."/>
            <person name="Castelle C.J."/>
            <person name="Probst A.J."/>
            <person name="Thomas B.C."/>
            <person name="Singh A."/>
            <person name="Wilkins M.J."/>
            <person name="Karaoz U."/>
            <person name="Brodie E.L."/>
            <person name="Williams K.H."/>
            <person name="Hubbard S.S."/>
            <person name="Banfield J.F."/>
        </authorList>
    </citation>
    <scope>NUCLEOTIDE SEQUENCE [LARGE SCALE GENOMIC DNA]</scope>
</reference>
<dbReference type="EMBL" id="MHJJ01000011">
    <property type="protein sequence ID" value="OGY65349.1"/>
    <property type="molecule type" value="Genomic_DNA"/>
</dbReference>
<feature type="transmembrane region" description="Helical" evidence="8">
    <location>
        <begin position="103"/>
        <end position="124"/>
    </location>
</feature>
<evidence type="ECO:0000313" key="10">
    <source>
        <dbReference type="EMBL" id="OGY65349.1"/>
    </source>
</evidence>
<evidence type="ECO:0000313" key="11">
    <source>
        <dbReference type="Proteomes" id="UP000177942"/>
    </source>
</evidence>
<feature type="transmembrane region" description="Helical" evidence="8">
    <location>
        <begin position="290"/>
        <end position="311"/>
    </location>
</feature>
<feature type="transmembrane region" description="Helical" evidence="8">
    <location>
        <begin position="65"/>
        <end position="87"/>
    </location>
</feature>
<keyword evidence="4" id="KW-0808">Transferase</keyword>
<dbReference type="GO" id="GO:0005886">
    <property type="term" value="C:plasma membrane"/>
    <property type="evidence" value="ECO:0007669"/>
    <property type="project" value="UniProtKB-SubCell"/>
</dbReference>
<keyword evidence="7 8" id="KW-0472">Membrane</keyword>
<dbReference type="GO" id="GO:0009103">
    <property type="term" value="P:lipopolysaccharide biosynthetic process"/>
    <property type="evidence" value="ECO:0007669"/>
    <property type="project" value="UniProtKB-ARBA"/>
</dbReference>
<feature type="transmembrane region" description="Helical" evidence="8">
    <location>
        <begin position="156"/>
        <end position="173"/>
    </location>
</feature>
<evidence type="ECO:0000256" key="5">
    <source>
        <dbReference type="ARBA" id="ARBA00022692"/>
    </source>
</evidence>
<dbReference type="PANTHER" id="PTHR33908">
    <property type="entry name" value="MANNOSYLTRANSFERASE YKCB-RELATED"/>
    <property type="match status" value="1"/>
</dbReference>
<dbReference type="InterPro" id="IPR050297">
    <property type="entry name" value="LipidA_mod_glycosyltrf_83"/>
</dbReference>
<feature type="domain" description="Glycosyltransferase RgtA/B/C/D-like" evidence="9">
    <location>
        <begin position="108"/>
        <end position="240"/>
    </location>
</feature>
<comment type="caution">
    <text evidence="10">The sequence shown here is derived from an EMBL/GenBank/DDBJ whole genome shotgun (WGS) entry which is preliminary data.</text>
</comment>
<evidence type="ECO:0000256" key="4">
    <source>
        <dbReference type="ARBA" id="ARBA00022679"/>
    </source>
</evidence>
<proteinExistence type="predicted"/>
<dbReference type="STRING" id="1798407.A3A16_02785"/>
<accession>A0A1G1ZLN0</accession>
<feature type="transmembrane region" description="Helical" evidence="8">
    <location>
        <begin position="185"/>
        <end position="214"/>
    </location>
</feature>
<comment type="subcellular location">
    <subcellularLocation>
        <location evidence="1">Cell membrane</location>
        <topology evidence="1">Multi-pass membrane protein</topology>
    </subcellularLocation>
</comment>
<feature type="transmembrane region" description="Helical" evidence="8">
    <location>
        <begin position="131"/>
        <end position="150"/>
    </location>
</feature>
<sequence length="558" mass="63369">MNSRFFYFTLPGIIAIAFILYLGAASYGLPQAFFGDELVSVAAGFSLLAQKTLRANFDFYYLPPLLSYLLAPTYALIGVVGIVLGFFESIGDYQNFVLLNRELFLIVGRIISALFGIGGVYLLFAFARRVFSPSVALLSAIFLAFDFLYLHEAQVGRFWAPATFFIIAAIYSFQRLMETRERKWYFLSALAIGLGYGVGYIPLILVFWLAALQWHINRKGLIQKKFIYSSAALLAIVAFFSWANPVAFFRQFGRSLATLADLFGYKLSLAAEGLSSASSFFYNIPRSFLFLWYDNPALLAVGVIGLVFLCFREGNKFWKFLLIGFPLLYLLIVAITFSELENRYLLPIVPFLSIGAAAVVVALWESALSKILKRAICAIILFLLLGYELFAGINYFFLLRKNDTRNDAVEWIYRNAPDGSVIILDLPNTVMNNNRAGILYQQEKNPFWINTRDSYLLTLPDDRFPKPNYFVLDQAHLPDKAIDFSRFTSGYYLFSFWSREDRSRALAMPFKKELAASFYPAETIFTIHNLLQDPSSPFSLLGNIRQLGPYIEVYKFGK</sequence>
<keyword evidence="6 8" id="KW-1133">Transmembrane helix</keyword>
<dbReference type="Proteomes" id="UP000177942">
    <property type="component" value="Unassembled WGS sequence"/>
</dbReference>
<feature type="transmembrane region" description="Helical" evidence="8">
    <location>
        <begin position="318"/>
        <end position="338"/>
    </location>
</feature>
<protein>
    <recommendedName>
        <fullName evidence="9">Glycosyltransferase RgtA/B/C/D-like domain-containing protein</fullName>
    </recommendedName>
</protein>
<gene>
    <name evidence="10" type="ORF">A3A16_02785</name>
</gene>
<feature type="transmembrane region" description="Helical" evidence="8">
    <location>
        <begin position="5"/>
        <end position="27"/>
    </location>
</feature>
<keyword evidence="3" id="KW-0328">Glycosyltransferase</keyword>
<dbReference type="Pfam" id="PF13231">
    <property type="entry name" value="PMT_2"/>
    <property type="match status" value="1"/>
</dbReference>
<keyword evidence="5 8" id="KW-0812">Transmembrane</keyword>
<feature type="transmembrane region" description="Helical" evidence="8">
    <location>
        <begin position="226"/>
        <end position="250"/>
    </location>
</feature>
<dbReference type="InterPro" id="IPR038731">
    <property type="entry name" value="RgtA/B/C-like"/>
</dbReference>
<dbReference type="AlphaFoldDB" id="A0A1G1ZLN0"/>
<feature type="transmembrane region" description="Helical" evidence="8">
    <location>
        <begin position="376"/>
        <end position="398"/>
    </location>
</feature>